<keyword evidence="4" id="KW-1003">Cell membrane</keyword>
<dbReference type="GO" id="GO:0071555">
    <property type="term" value="P:cell wall organization"/>
    <property type="evidence" value="ECO:0007669"/>
    <property type="project" value="UniProtKB-KW"/>
</dbReference>
<keyword evidence="8" id="KW-0119">Carbohydrate metabolism</keyword>
<reference evidence="14" key="1">
    <citation type="submission" date="2013-12" db="EMBL/GenBank/DDBJ databases">
        <title>The Genome Sequence of Aphanomyces astaci APO3.</title>
        <authorList>
            <consortium name="The Broad Institute Genomics Platform"/>
            <person name="Russ C."/>
            <person name="Tyler B."/>
            <person name="van West P."/>
            <person name="Dieguez-Uribeondo J."/>
            <person name="Young S.K."/>
            <person name="Zeng Q."/>
            <person name="Gargeya S."/>
            <person name="Fitzgerald M."/>
            <person name="Abouelleil A."/>
            <person name="Alvarado L."/>
            <person name="Chapman S.B."/>
            <person name="Gainer-Dewar J."/>
            <person name="Goldberg J."/>
            <person name="Griggs A."/>
            <person name="Gujja S."/>
            <person name="Hansen M."/>
            <person name="Howarth C."/>
            <person name="Imamovic A."/>
            <person name="Ireland A."/>
            <person name="Larimer J."/>
            <person name="McCowan C."/>
            <person name="Murphy C."/>
            <person name="Pearson M."/>
            <person name="Poon T.W."/>
            <person name="Priest M."/>
            <person name="Roberts A."/>
            <person name="Saif S."/>
            <person name="Shea T."/>
            <person name="Sykes S."/>
            <person name="Wortman J."/>
            <person name="Nusbaum C."/>
            <person name="Birren B."/>
        </authorList>
    </citation>
    <scope>NUCLEOTIDE SEQUENCE [LARGE SCALE GENOMIC DNA]</scope>
    <source>
        <strain evidence="14">APO3</strain>
    </source>
</reference>
<comment type="function">
    <text evidence="11">Glucanases play a role in cell expansion during growth, in cell-cell fusion during mating, and in spore release during sporulation. This enzyme may be involved in beta-glucan degradation. Active on laminarin and lichenan.</text>
</comment>
<dbReference type="EC" id="3.2.1.39" evidence="3"/>
<evidence type="ECO:0000256" key="5">
    <source>
        <dbReference type="ARBA" id="ARBA00022801"/>
    </source>
</evidence>
<evidence type="ECO:0000256" key="1">
    <source>
        <dbReference type="ARBA" id="ARBA00000382"/>
    </source>
</evidence>
<dbReference type="RefSeq" id="XP_009836930.1">
    <property type="nucleotide sequence ID" value="XM_009838628.1"/>
</dbReference>
<organism evidence="14">
    <name type="scientific">Aphanomyces astaci</name>
    <name type="common">Crayfish plague agent</name>
    <dbReference type="NCBI Taxonomy" id="112090"/>
    <lineage>
        <taxon>Eukaryota</taxon>
        <taxon>Sar</taxon>
        <taxon>Stramenopiles</taxon>
        <taxon>Oomycota</taxon>
        <taxon>Saprolegniomycetes</taxon>
        <taxon>Saprolegniales</taxon>
        <taxon>Verrucalvaceae</taxon>
        <taxon>Aphanomyces</taxon>
    </lineage>
</organism>
<dbReference type="InterPro" id="IPR050732">
    <property type="entry name" value="Beta-glucan_modifiers"/>
</dbReference>
<keyword evidence="5" id="KW-0378">Hydrolase</keyword>
<comment type="catalytic activity">
    <reaction evidence="1">
        <text>Hydrolysis of (1-&gt;3)-beta-D-glucosidic linkages in (1-&gt;3)-beta-D-glucans.</text>
        <dbReference type="EC" id="3.2.1.39"/>
    </reaction>
</comment>
<evidence type="ECO:0000256" key="12">
    <source>
        <dbReference type="ARBA" id="ARBA00042373"/>
    </source>
</evidence>
<dbReference type="InterPro" id="IPR017853">
    <property type="entry name" value="GH"/>
</dbReference>
<name>W4G375_APHAT</name>
<proteinExistence type="predicted"/>
<gene>
    <name evidence="14" type="ORF">H257_11628</name>
</gene>
<evidence type="ECO:0000256" key="3">
    <source>
        <dbReference type="ARBA" id="ARBA00012780"/>
    </source>
</evidence>
<evidence type="ECO:0000256" key="4">
    <source>
        <dbReference type="ARBA" id="ARBA00022475"/>
    </source>
</evidence>
<keyword evidence="9" id="KW-0961">Cell wall biogenesis/degradation</keyword>
<keyword evidence="6" id="KW-0472">Membrane</keyword>
<dbReference type="PANTHER" id="PTHR16631">
    <property type="entry name" value="GLUCAN 1,3-BETA-GLUCOSIDASE"/>
    <property type="match status" value="1"/>
</dbReference>
<dbReference type="GeneID" id="20813624"/>
<keyword evidence="10" id="KW-0624">Polysaccharide degradation</keyword>
<evidence type="ECO:0000313" key="14">
    <source>
        <dbReference type="EMBL" id="ETV73504.1"/>
    </source>
</evidence>
<evidence type="ECO:0000256" key="8">
    <source>
        <dbReference type="ARBA" id="ARBA00023277"/>
    </source>
</evidence>
<comment type="subcellular location">
    <subcellularLocation>
        <location evidence="2">Cell membrane</location>
    </subcellularLocation>
</comment>
<dbReference type="VEuPathDB" id="FungiDB:H257_11628"/>
<protein>
    <recommendedName>
        <fullName evidence="3">glucan endo-1,3-beta-D-glucosidase</fullName>
        <ecNumber evidence="3">3.2.1.39</ecNumber>
    </recommendedName>
    <alternativeName>
        <fullName evidence="13">Endo-1,3-beta-glucanase btgC</fullName>
    </alternativeName>
    <alternativeName>
        <fullName evidence="12">Laminarinase btgC</fullName>
    </alternativeName>
</protein>
<evidence type="ECO:0000256" key="2">
    <source>
        <dbReference type="ARBA" id="ARBA00004236"/>
    </source>
</evidence>
<evidence type="ECO:0000256" key="7">
    <source>
        <dbReference type="ARBA" id="ARBA00023180"/>
    </source>
</evidence>
<evidence type="ECO:0000256" key="11">
    <source>
        <dbReference type="ARBA" id="ARBA00037649"/>
    </source>
</evidence>
<evidence type="ECO:0000256" key="6">
    <source>
        <dbReference type="ARBA" id="ARBA00023136"/>
    </source>
</evidence>
<dbReference type="GO" id="GO:0005886">
    <property type="term" value="C:plasma membrane"/>
    <property type="evidence" value="ECO:0007669"/>
    <property type="project" value="UniProtKB-SubCell"/>
</dbReference>
<dbReference type="PANTHER" id="PTHR16631:SF17">
    <property type="entry name" value="GLUCAN ENDO-1,3-BETA-GLUCOSIDASE BTGC"/>
    <property type="match status" value="1"/>
</dbReference>
<dbReference type="GO" id="GO:0042973">
    <property type="term" value="F:glucan endo-1,3-beta-D-glucosidase activity"/>
    <property type="evidence" value="ECO:0007669"/>
    <property type="project" value="UniProtKB-EC"/>
</dbReference>
<dbReference type="OrthoDB" id="941679at2759"/>
<dbReference type="GO" id="GO:0000272">
    <property type="term" value="P:polysaccharide catabolic process"/>
    <property type="evidence" value="ECO:0007669"/>
    <property type="project" value="UniProtKB-KW"/>
</dbReference>
<evidence type="ECO:0000256" key="13">
    <source>
        <dbReference type="ARBA" id="ARBA00043078"/>
    </source>
</evidence>
<evidence type="ECO:0000256" key="10">
    <source>
        <dbReference type="ARBA" id="ARBA00023326"/>
    </source>
</evidence>
<evidence type="ECO:0000256" key="9">
    <source>
        <dbReference type="ARBA" id="ARBA00023316"/>
    </source>
</evidence>
<keyword evidence="7" id="KW-0325">Glycoprotein</keyword>
<accession>W4G375</accession>
<dbReference type="EMBL" id="KI913148">
    <property type="protein sequence ID" value="ETV73504.1"/>
    <property type="molecule type" value="Genomic_DNA"/>
</dbReference>
<sequence length="106" mass="11457">MKVPSSLAIATALAASSVAELDAKFYGINYDFRAAESGKCKSSHAIGDDFNILKRVTSNVRIYGTDDCAKTLIGVARNAGLNVWLGLWSEVGTTFVRDGREQKARE</sequence>
<dbReference type="AlphaFoldDB" id="W4G375"/>
<dbReference type="SUPFAM" id="SSF51445">
    <property type="entry name" value="(Trans)glycosidases"/>
    <property type="match status" value="1"/>
</dbReference>